<proteinExistence type="predicted"/>
<dbReference type="EMBL" id="MIGY01000002">
    <property type="protein sequence ID" value="PPU07458.1"/>
    <property type="molecule type" value="Genomic_DNA"/>
</dbReference>
<dbReference type="SUPFAM" id="SSF54427">
    <property type="entry name" value="NTF2-like"/>
    <property type="match status" value="1"/>
</dbReference>
<feature type="domain" description="Bacterial virulence protein VirB8" evidence="7">
    <location>
        <begin position="20"/>
        <end position="238"/>
    </location>
</feature>
<dbReference type="CDD" id="cd16424">
    <property type="entry name" value="VirB8"/>
    <property type="match status" value="1"/>
</dbReference>
<accession>A0A2S7ACJ6</accession>
<evidence type="ECO:0000256" key="5">
    <source>
        <dbReference type="SAM" id="MobiDB-lite"/>
    </source>
</evidence>
<dbReference type="Proteomes" id="UP000239204">
    <property type="component" value="Unassembled WGS sequence"/>
</dbReference>
<gene>
    <name evidence="8" type="ORF">XarjCFBP7645_07325</name>
</gene>
<evidence type="ECO:0000256" key="6">
    <source>
        <dbReference type="SAM" id="Phobius"/>
    </source>
</evidence>
<comment type="subcellular location">
    <subcellularLocation>
        <location evidence="1">Membrane</location>
        <topology evidence="1">Single-pass membrane protein</topology>
    </subcellularLocation>
</comment>
<feature type="region of interest" description="Disordered" evidence="5">
    <location>
        <begin position="287"/>
        <end position="308"/>
    </location>
</feature>
<evidence type="ECO:0000313" key="9">
    <source>
        <dbReference type="Proteomes" id="UP000239204"/>
    </source>
</evidence>
<dbReference type="Gene3D" id="3.10.450.230">
    <property type="entry name" value="VirB8 protein"/>
    <property type="match status" value="1"/>
</dbReference>
<sequence length="308" mass="33523">MFRKKDSSSQNVDQVVAKAVNYELTIADLAQRSQRRAWMVATASLMMSLLLAGGYYYMLPLKEKVPYLVMADASSGTATVARLQGDFYNQQITSSEAINRSNVAQYVTARESYDSEIMTLRDWNLVFIMSTAPVGAGHKQLYMENNPDNPFLKYGKSKAIRVRILSITPLGQRPSGGFRGAAVRIQRTLYEKTTGTSSFIDNKLITLAFDYNDNLKLDEQDRLQNPLGFQVTEYRVDNDYDKAVPDVGAPVASNTTQPSPPQQQGTAAPQSVDQASVPAIGVAVPAATETASGTAEGISIGNDGAKGQ</sequence>
<name>A0A2S7ACJ6_9XANT</name>
<comment type="caution">
    <text evidence="8">The sequence shown here is derived from an EMBL/GenBank/DDBJ whole genome shotgun (WGS) entry which is preliminary data.</text>
</comment>
<dbReference type="AlphaFoldDB" id="A0A2S7ACJ6"/>
<feature type="compositionally biased region" description="Low complexity" evidence="5">
    <location>
        <begin position="287"/>
        <end position="297"/>
    </location>
</feature>
<keyword evidence="3 6" id="KW-1133">Transmembrane helix</keyword>
<dbReference type="RefSeq" id="WP_104536885.1">
    <property type="nucleotide sequence ID" value="NZ_MIGY01000002.1"/>
</dbReference>
<evidence type="ECO:0000256" key="1">
    <source>
        <dbReference type="ARBA" id="ARBA00004167"/>
    </source>
</evidence>
<feature type="region of interest" description="Disordered" evidence="5">
    <location>
        <begin position="242"/>
        <end position="274"/>
    </location>
</feature>
<feature type="compositionally biased region" description="Low complexity" evidence="5">
    <location>
        <begin position="252"/>
        <end position="271"/>
    </location>
</feature>
<reference evidence="8 9" key="1">
    <citation type="submission" date="2016-08" db="EMBL/GenBank/DDBJ databases">
        <title>Evolution of the type three secretion system and type three effector repertoires in Xanthomonas.</title>
        <authorList>
            <person name="Merda D."/>
            <person name="Briand M."/>
            <person name="Bosis E."/>
            <person name="Rousseau C."/>
            <person name="Portier P."/>
            <person name="Jacques M.-A."/>
            <person name="Fischer-Le Saux M."/>
        </authorList>
    </citation>
    <scope>NUCLEOTIDE SEQUENCE [LARGE SCALE GENOMIC DNA]</scope>
    <source>
        <strain evidence="8 9">CFBP 7645</strain>
    </source>
</reference>
<evidence type="ECO:0000256" key="2">
    <source>
        <dbReference type="ARBA" id="ARBA00022692"/>
    </source>
</evidence>
<evidence type="ECO:0000256" key="4">
    <source>
        <dbReference type="ARBA" id="ARBA00023136"/>
    </source>
</evidence>
<feature type="transmembrane region" description="Helical" evidence="6">
    <location>
        <begin position="37"/>
        <end position="58"/>
    </location>
</feature>
<dbReference type="Pfam" id="PF04335">
    <property type="entry name" value="VirB8"/>
    <property type="match status" value="1"/>
</dbReference>
<organism evidence="8 9">
    <name type="scientific">Xanthomonas arboricola</name>
    <dbReference type="NCBI Taxonomy" id="56448"/>
    <lineage>
        <taxon>Bacteria</taxon>
        <taxon>Pseudomonadati</taxon>
        <taxon>Pseudomonadota</taxon>
        <taxon>Gammaproteobacteria</taxon>
        <taxon>Lysobacterales</taxon>
        <taxon>Lysobacteraceae</taxon>
        <taxon>Xanthomonas</taxon>
    </lineage>
</organism>
<dbReference type="InterPro" id="IPR032710">
    <property type="entry name" value="NTF2-like_dom_sf"/>
</dbReference>
<keyword evidence="4 6" id="KW-0472">Membrane</keyword>
<evidence type="ECO:0000313" key="8">
    <source>
        <dbReference type="EMBL" id="PPU07458.1"/>
    </source>
</evidence>
<protein>
    <submittedName>
        <fullName evidence="8">Conjugative transfer protein</fullName>
    </submittedName>
</protein>
<evidence type="ECO:0000256" key="3">
    <source>
        <dbReference type="ARBA" id="ARBA00022989"/>
    </source>
</evidence>
<dbReference type="GO" id="GO:0016020">
    <property type="term" value="C:membrane"/>
    <property type="evidence" value="ECO:0007669"/>
    <property type="project" value="UniProtKB-SubCell"/>
</dbReference>
<keyword evidence="2 6" id="KW-0812">Transmembrane</keyword>
<dbReference type="InterPro" id="IPR007430">
    <property type="entry name" value="VirB8"/>
</dbReference>
<evidence type="ECO:0000259" key="7">
    <source>
        <dbReference type="Pfam" id="PF04335"/>
    </source>
</evidence>